<evidence type="ECO:0000256" key="3">
    <source>
        <dbReference type="PROSITE-ProRule" id="PRU00235"/>
    </source>
</evidence>
<feature type="region of interest" description="Disordered" evidence="4">
    <location>
        <begin position="390"/>
        <end position="435"/>
    </location>
</feature>
<gene>
    <name evidence="6" type="primary">pim1_0</name>
    <name evidence="6" type="ORF">Hypma_012475</name>
</gene>
<dbReference type="PROSITE" id="PS00625">
    <property type="entry name" value="RCC1_1"/>
    <property type="match status" value="1"/>
</dbReference>
<sequence length="531" mass="56687">MPATRSSSRKTATRKAKAPTSSTRGRPRATTDIRSVRKQKLSSEAYLNSLPKPQVLHAPGKRRTLLVCGTGGEGQFGLGPDMTGEIKRPRLHSIIEQMVNDGQLGESGIECIAAGGMHSLLVDSLGQVWSFGINDSMALGRTTKGPDIDSDEAESTPGLVEGLIGFRAVSVTASDNLSLAVSDKGQLRAWGLFKAQEGFLGFGSTSSGPRKAAGIPQALHEFAKVPVCSVSCGENHVLALTCTGLVYAWGDGEYYQLGDRANGLRPEPLHLRNIVLIGTGYYTSFAVDKDGVVFAFGLNQMRQTGVSNDRGGEAEVIKAPTPIDALHPDQHNGARVIQISGGDHQTIFLLDNGEVWGCGRCDEGRLGLPQDHPEMLAIENSFQVAMEEQRVAMEEQREAESRLHESEAQNASPSASTSRHHGRPKTAPKVQEAVRDTRVAEPVRIPFRSPLVDNGSGSGQQPKIVSISAGSRYSLACDDAGIMYSWGEGTSCQLGLGPIDMAETPTAVLNTALRNYAVVELSAGGQHVLIR</sequence>
<dbReference type="Gene3D" id="2.130.10.30">
    <property type="entry name" value="Regulator of chromosome condensation 1/beta-lactamase-inhibitor protein II"/>
    <property type="match status" value="1"/>
</dbReference>
<dbReference type="InterPro" id="IPR058923">
    <property type="entry name" value="RCC1-like_dom"/>
</dbReference>
<feature type="repeat" description="RCC1" evidence="3">
    <location>
        <begin position="291"/>
        <end position="352"/>
    </location>
</feature>
<dbReference type="PROSITE" id="PS00626">
    <property type="entry name" value="RCC1_2"/>
    <property type="match status" value="1"/>
</dbReference>
<feature type="repeat" description="RCC1" evidence="3">
    <location>
        <begin position="63"/>
        <end position="125"/>
    </location>
</feature>
<dbReference type="Proteomes" id="UP000076154">
    <property type="component" value="Unassembled WGS sequence"/>
</dbReference>
<keyword evidence="2" id="KW-0677">Repeat</keyword>
<dbReference type="PANTHER" id="PTHR45982:SF1">
    <property type="entry name" value="REGULATOR OF CHROMOSOME CONDENSATION"/>
    <property type="match status" value="1"/>
</dbReference>
<keyword evidence="1" id="KW-0344">Guanine-nucleotide releasing factor</keyword>
<dbReference type="EMBL" id="LUEZ02000062">
    <property type="protein sequence ID" value="RDB20482.1"/>
    <property type="molecule type" value="Genomic_DNA"/>
</dbReference>
<feature type="repeat" description="RCC1" evidence="3">
    <location>
        <begin position="244"/>
        <end position="290"/>
    </location>
</feature>
<name>A0A369JGP4_HYPMA</name>
<evidence type="ECO:0000313" key="7">
    <source>
        <dbReference type="Proteomes" id="UP000076154"/>
    </source>
</evidence>
<feature type="compositionally biased region" description="Polar residues" evidence="4">
    <location>
        <begin position="408"/>
        <end position="417"/>
    </location>
</feature>
<feature type="repeat" description="RCC1" evidence="3">
    <location>
        <begin position="481"/>
        <end position="531"/>
    </location>
</feature>
<keyword evidence="7" id="KW-1185">Reference proteome</keyword>
<feature type="domain" description="RCC1-like" evidence="5">
    <location>
        <begin position="65"/>
        <end position="530"/>
    </location>
</feature>
<dbReference type="GO" id="GO:0005737">
    <property type="term" value="C:cytoplasm"/>
    <property type="evidence" value="ECO:0007669"/>
    <property type="project" value="TreeGrafter"/>
</dbReference>
<protein>
    <submittedName>
        <fullName evidence="6">Protein pim1</fullName>
    </submittedName>
</protein>
<evidence type="ECO:0000256" key="4">
    <source>
        <dbReference type="SAM" id="MobiDB-lite"/>
    </source>
</evidence>
<evidence type="ECO:0000256" key="2">
    <source>
        <dbReference type="ARBA" id="ARBA00022737"/>
    </source>
</evidence>
<dbReference type="PROSITE" id="PS50012">
    <property type="entry name" value="RCC1_3"/>
    <property type="match status" value="6"/>
</dbReference>
<feature type="compositionally biased region" description="Basic and acidic residues" evidence="4">
    <location>
        <begin position="390"/>
        <end position="407"/>
    </location>
</feature>
<dbReference type="InterPro" id="IPR051553">
    <property type="entry name" value="Ran_GTPase-activating"/>
</dbReference>
<dbReference type="InterPro" id="IPR009091">
    <property type="entry name" value="RCC1/BLIP-II"/>
</dbReference>
<dbReference type="InterPro" id="IPR000408">
    <property type="entry name" value="Reg_chr_condens"/>
</dbReference>
<feature type="region of interest" description="Disordered" evidence="4">
    <location>
        <begin position="1"/>
        <end position="35"/>
    </location>
</feature>
<proteinExistence type="predicted"/>
<dbReference type="OrthoDB" id="61110at2759"/>
<feature type="repeat" description="RCC1" evidence="3">
    <location>
        <begin position="185"/>
        <end position="243"/>
    </location>
</feature>
<feature type="compositionally biased region" description="Basic residues" evidence="4">
    <location>
        <begin position="7"/>
        <end position="17"/>
    </location>
</feature>
<evidence type="ECO:0000256" key="1">
    <source>
        <dbReference type="ARBA" id="ARBA00022658"/>
    </source>
</evidence>
<dbReference type="Pfam" id="PF25390">
    <property type="entry name" value="WD40_RLD"/>
    <property type="match status" value="1"/>
</dbReference>
<dbReference type="AlphaFoldDB" id="A0A369JGP4"/>
<comment type="caution">
    <text evidence="6">The sequence shown here is derived from an EMBL/GenBank/DDBJ whole genome shotgun (WGS) entry which is preliminary data.</text>
</comment>
<evidence type="ECO:0000313" key="6">
    <source>
        <dbReference type="EMBL" id="RDB20482.1"/>
    </source>
</evidence>
<accession>A0A369JGP4</accession>
<organism evidence="6 7">
    <name type="scientific">Hypsizygus marmoreus</name>
    <name type="common">White beech mushroom</name>
    <name type="synonym">Agaricus marmoreus</name>
    <dbReference type="NCBI Taxonomy" id="39966"/>
    <lineage>
        <taxon>Eukaryota</taxon>
        <taxon>Fungi</taxon>
        <taxon>Dikarya</taxon>
        <taxon>Basidiomycota</taxon>
        <taxon>Agaricomycotina</taxon>
        <taxon>Agaricomycetes</taxon>
        <taxon>Agaricomycetidae</taxon>
        <taxon>Agaricales</taxon>
        <taxon>Tricholomatineae</taxon>
        <taxon>Lyophyllaceae</taxon>
        <taxon>Hypsizygus</taxon>
    </lineage>
</organism>
<feature type="repeat" description="RCC1" evidence="3">
    <location>
        <begin position="126"/>
        <end position="184"/>
    </location>
</feature>
<evidence type="ECO:0000259" key="5">
    <source>
        <dbReference type="Pfam" id="PF25390"/>
    </source>
</evidence>
<dbReference type="STRING" id="39966.A0A369JGP4"/>
<dbReference type="InParanoid" id="A0A369JGP4"/>
<reference evidence="6" key="1">
    <citation type="submission" date="2018-04" db="EMBL/GenBank/DDBJ databases">
        <title>Whole genome sequencing of Hypsizygus marmoreus.</title>
        <authorList>
            <person name="Choi I.-G."/>
            <person name="Min B."/>
            <person name="Kim J.-G."/>
            <person name="Kim S."/>
            <person name="Oh Y.-L."/>
            <person name="Kong W.-S."/>
            <person name="Park H."/>
            <person name="Jeong J."/>
            <person name="Song E.-S."/>
        </authorList>
    </citation>
    <scope>NUCLEOTIDE SEQUENCE [LARGE SCALE GENOMIC DNA]</scope>
    <source>
        <strain evidence="6">51987-8</strain>
    </source>
</reference>
<dbReference type="PANTHER" id="PTHR45982">
    <property type="entry name" value="REGULATOR OF CHROMOSOME CONDENSATION"/>
    <property type="match status" value="1"/>
</dbReference>
<dbReference type="SUPFAM" id="SSF50985">
    <property type="entry name" value="RCC1/BLIP-II"/>
    <property type="match status" value="1"/>
</dbReference>
<dbReference type="GO" id="GO:0005085">
    <property type="term" value="F:guanyl-nucleotide exchange factor activity"/>
    <property type="evidence" value="ECO:0007669"/>
    <property type="project" value="TreeGrafter"/>
</dbReference>
<dbReference type="PRINTS" id="PR00633">
    <property type="entry name" value="RCCNDNSATION"/>
</dbReference>